<name>A0A3M2KTT2_9ACTN</name>
<dbReference type="InterPro" id="IPR032710">
    <property type="entry name" value="NTF2-like_dom_sf"/>
</dbReference>
<reference evidence="2 3" key="1">
    <citation type="submission" date="2018-10" db="EMBL/GenBank/DDBJ databases">
        <title>Isolation, diversity and antifungal activity of actinobacteria from wheat.</title>
        <authorList>
            <person name="Han C."/>
        </authorList>
    </citation>
    <scope>NUCLEOTIDE SEQUENCE [LARGE SCALE GENOMIC DNA]</scope>
    <source>
        <strain evidence="2 3">NEAU-YY642</strain>
    </source>
</reference>
<proteinExistence type="predicted"/>
<evidence type="ECO:0000256" key="1">
    <source>
        <dbReference type="SAM" id="MobiDB-lite"/>
    </source>
</evidence>
<dbReference type="Proteomes" id="UP000278673">
    <property type="component" value="Unassembled WGS sequence"/>
</dbReference>
<evidence type="ECO:0008006" key="4">
    <source>
        <dbReference type="Google" id="ProtNLM"/>
    </source>
</evidence>
<organism evidence="2 3">
    <name type="scientific">Streptomyces triticirhizae</name>
    <dbReference type="NCBI Taxonomy" id="2483353"/>
    <lineage>
        <taxon>Bacteria</taxon>
        <taxon>Bacillati</taxon>
        <taxon>Actinomycetota</taxon>
        <taxon>Actinomycetes</taxon>
        <taxon>Kitasatosporales</taxon>
        <taxon>Streptomycetaceae</taxon>
        <taxon>Streptomyces</taxon>
    </lineage>
</organism>
<dbReference type="AlphaFoldDB" id="A0A3M2KTT2"/>
<accession>A0A3M2KTT2</accession>
<keyword evidence="3" id="KW-1185">Reference proteome</keyword>
<evidence type="ECO:0000313" key="3">
    <source>
        <dbReference type="Proteomes" id="UP000278673"/>
    </source>
</evidence>
<protein>
    <recommendedName>
        <fullName evidence="4">Nuclear transport factor 2 family protein</fullName>
    </recommendedName>
</protein>
<feature type="region of interest" description="Disordered" evidence="1">
    <location>
        <begin position="141"/>
        <end position="161"/>
    </location>
</feature>
<gene>
    <name evidence="2" type="ORF">EBN88_29060</name>
</gene>
<dbReference type="RefSeq" id="WP_122399982.1">
    <property type="nucleotide sequence ID" value="NZ_RFFJ01000324.1"/>
</dbReference>
<comment type="caution">
    <text evidence="2">The sequence shown here is derived from an EMBL/GenBank/DDBJ whole genome shotgun (WGS) entry which is preliminary data.</text>
</comment>
<sequence>MNTDTRRPGALTRQAVHELIDRALAALAPWDEPDALLRLLSPCGLVVHLPHRDLRGPGAVRAWAHEFVRTRELRCRATGAPEITLTSPLHAGVLLDVGWTVTPRGGRAPAAERSARVELSTVLDGDRPVIRTCAVHPVTKPRTVEDAAPGAGEKPTTHTSL</sequence>
<dbReference type="SUPFAM" id="SSF54427">
    <property type="entry name" value="NTF2-like"/>
    <property type="match status" value="1"/>
</dbReference>
<evidence type="ECO:0000313" key="2">
    <source>
        <dbReference type="EMBL" id="RMI27633.1"/>
    </source>
</evidence>
<dbReference type="EMBL" id="RFFJ01000324">
    <property type="protein sequence ID" value="RMI27633.1"/>
    <property type="molecule type" value="Genomic_DNA"/>
</dbReference>